<evidence type="ECO:0000313" key="3">
    <source>
        <dbReference type="Proteomes" id="UP000683000"/>
    </source>
</evidence>
<name>A0A8I2YF29_9AGAM</name>
<gene>
    <name evidence="2" type="ORF">JVT61DRAFT_11046</name>
</gene>
<dbReference type="EMBL" id="JAGFBS010000044">
    <property type="protein sequence ID" value="KAG6370834.1"/>
    <property type="molecule type" value="Genomic_DNA"/>
</dbReference>
<reference evidence="2" key="1">
    <citation type="submission" date="2021-03" db="EMBL/GenBank/DDBJ databases">
        <title>Evolutionary innovations through gain and loss of genes in the ectomycorrhizal Boletales.</title>
        <authorList>
            <person name="Wu G."/>
            <person name="Miyauchi S."/>
            <person name="Morin E."/>
            <person name="Yang Z.-L."/>
            <person name="Xu J."/>
            <person name="Martin F.M."/>
        </authorList>
    </citation>
    <scope>NUCLEOTIDE SEQUENCE</scope>
    <source>
        <strain evidence="2">BR01</strain>
    </source>
</reference>
<keyword evidence="1" id="KW-1133">Transmembrane helix</keyword>
<organism evidence="2 3">
    <name type="scientific">Boletus reticuloceps</name>
    <dbReference type="NCBI Taxonomy" id="495285"/>
    <lineage>
        <taxon>Eukaryota</taxon>
        <taxon>Fungi</taxon>
        <taxon>Dikarya</taxon>
        <taxon>Basidiomycota</taxon>
        <taxon>Agaricomycotina</taxon>
        <taxon>Agaricomycetes</taxon>
        <taxon>Agaricomycetidae</taxon>
        <taxon>Boletales</taxon>
        <taxon>Boletineae</taxon>
        <taxon>Boletaceae</taxon>
        <taxon>Boletoideae</taxon>
        <taxon>Boletus</taxon>
    </lineage>
</organism>
<comment type="caution">
    <text evidence="2">The sequence shown here is derived from an EMBL/GenBank/DDBJ whole genome shotgun (WGS) entry which is preliminary data.</text>
</comment>
<evidence type="ECO:0000256" key="1">
    <source>
        <dbReference type="SAM" id="Phobius"/>
    </source>
</evidence>
<dbReference type="AlphaFoldDB" id="A0A8I2YF29"/>
<keyword evidence="1" id="KW-0472">Membrane</keyword>
<dbReference type="OrthoDB" id="5215911at2759"/>
<sequence length="82" mass="8851">MIPCSTCIGSSLSIGYKLLSYKDLSGEVMMAVILVPVCTNALGNIILTQCRRTIVIHNILLSRISPTFQATTGRSSEECGPY</sequence>
<evidence type="ECO:0000313" key="2">
    <source>
        <dbReference type="EMBL" id="KAG6370834.1"/>
    </source>
</evidence>
<keyword evidence="1" id="KW-0812">Transmembrane</keyword>
<proteinExistence type="predicted"/>
<feature type="transmembrane region" description="Helical" evidence="1">
    <location>
        <begin position="28"/>
        <end position="47"/>
    </location>
</feature>
<accession>A0A8I2YF29</accession>
<keyword evidence="3" id="KW-1185">Reference proteome</keyword>
<protein>
    <submittedName>
        <fullName evidence="2">Uncharacterized protein</fullName>
    </submittedName>
</protein>
<dbReference type="Proteomes" id="UP000683000">
    <property type="component" value="Unassembled WGS sequence"/>
</dbReference>